<keyword evidence="2" id="KW-1185">Reference proteome</keyword>
<evidence type="ECO:0000313" key="1">
    <source>
        <dbReference type="EMBL" id="GAA5507066.1"/>
    </source>
</evidence>
<protein>
    <submittedName>
        <fullName evidence="1">Uncharacterized protein</fullName>
    </submittedName>
</protein>
<dbReference type="EMBL" id="BAABRO010000004">
    <property type="protein sequence ID" value="GAA5507066.1"/>
    <property type="molecule type" value="Genomic_DNA"/>
</dbReference>
<proteinExistence type="predicted"/>
<evidence type="ECO:0000313" key="2">
    <source>
        <dbReference type="Proteomes" id="UP001416858"/>
    </source>
</evidence>
<accession>A0ABP9VQX0</accession>
<sequence length="32" mass="3356">MPTTSDVVLTSESNVSGNLDANDFLNEVAMPS</sequence>
<dbReference type="Proteomes" id="UP001416858">
    <property type="component" value="Unassembled WGS sequence"/>
</dbReference>
<reference evidence="1 2" key="1">
    <citation type="submission" date="2024-02" db="EMBL/GenBank/DDBJ databases">
        <title>Rhodopirellula caenicola NBRC 110016.</title>
        <authorList>
            <person name="Ichikawa N."/>
            <person name="Katano-Makiyama Y."/>
            <person name="Hidaka K."/>
        </authorList>
    </citation>
    <scope>NUCLEOTIDE SEQUENCE [LARGE SCALE GENOMIC DNA]</scope>
    <source>
        <strain evidence="1 2">NBRC 110016</strain>
    </source>
</reference>
<organism evidence="1 2">
    <name type="scientific">Novipirellula caenicola</name>
    <dbReference type="NCBI Taxonomy" id="1536901"/>
    <lineage>
        <taxon>Bacteria</taxon>
        <taxon>Pseudomonadati</taxon>
        <taxon>Planctomycetota</taxon>
        <taxon>Planctomycetia</taxon>
        <taxon>Pirellulales</taxon>
        <taxon>Pirellulaceae</taxon>
        <taxon>Novipirellula</taxon>
    </lineage>
</organism>
<comment type="caution">
    <text evidence="1">The sequence shown here is derived from an EMBL/GenBank/DDBJ whole genome shotgun (WGS) entry which is preliminary data.</text>
</comment>
<name>A0ABP9VQX0_9BACT</name>
<gene>
    <name evidence="1" type="ORF">Rcae01_02520</name>
</gene>